<protein>
    <submittedName>
        <fullName evidence="1">Putative secreted peptide</fullName>
    </submittedName>
</protein>
<accession>A0A2M3ZQ36</accession>
<organism evidence="1">
    <name type="scientific">Anopheles braziliensis</name>
    <dbReference type="NCBI Taxonomy" id="58242"/>
    <lineage>
        <taxon>Eukaryota</taxon>
        <taxon>Metazoa</taxon>
        <taxon>Ecdysozoa</taxon>
        <taxon>Arthropoda</taxon>
        <taxon>Hexapoda</taxon>
        <taxon>Insecta</taxon>
        <taxon>Pterygota</taxon>
        <taxon>Neoptera</taxon>
        <taxon>Endopterygota</taxon>
        <taxon>Diptera</taxon>
        <taxon>Nematocera</taxon>
        <taxon>Culicoidea</taxon>
        <taxon>Culicidae</taxon>
        <taxon>Anophelinae</taxon>
        <taxon>Anopheles</taxon>
    </lineage>
</organism>
<reference evidence="1" key="1">
    <citation type="submission" date="2018-01" db="EMBL/GenBank/DDBJ databases">
        <title>An insight into the sialome of Amazonian anophelines.</title>
        <authorList>
            <person name="Ribeiro J.M."/>
            <person name="Scarpassa V."/>
            <person name="Calvo E."/>
        </authorList>
    </citation>
    <scope>NUCLEOTIDE SEQUENCE</scope>
    <source>
        <tissue evidence="1">Salivary glands</tissue>
    </source>
</reference>
<dbReference type="EMBL" id="GGFM01009915">
    <property type="protein sequence ID" value="MBW30666.1"/>
    <property type="molecule type" value="Transcribed_RNA"/>
</dbReference>
<sequence>MIITVICCVSLFTTIATSIFYSVFKFHKQTNERIAMVAQHRRKTRRKPCELGNSDNGQTAATILLSHLSSCAVVSALYDEEQNLNMLIMVITPAVGSRNRGSFTLL</sequence>
<name>A0A2M3ZQ36_9DIPT</name>
<evidence type="ECO:0000313" key="1">
    <source>
        <dbReference type="EMBL" id="MBW30666.1"/>
    </source>
</evidence>
<dbReference type="AlphaFoldDB" id="A0A2M3ZQ36"/>
<proteinExistence type="predicted"/>